<accession>A0A5M6IFY8</accession>
<dbReference type="CDD" id="cd06121">
    <property type="entry name" value="cupin_YML079wp"/>
    <property type="match status" value="1"/>
</dbReference>
<dbReference type="RefSeq" id="WP_150061236.1">
    <property type="nucleotide sequence ID" value="NZ_JACHII010000005.1"/>
</dbReference>
<evidence type="ECO:0000313" key="2">
    <source>
        <dbReference type="EMBL" id="KAA5606635.1"/>
    </source>
</evidence>
<dbReference type="Pfam" id="PF06172">
    <property type="entry name" value="Cupin_5"/>
    <property type="match status" value="1"/>
</dbReference>
<proteinExistence type="predicted"/>
<dbReference type="PANTHER" id="PTHR33387">
    <property type="entry name" value="RMLC-LIKE JELLY ROLL FOLD PROTEIN"/>
    <property type="match status" value="1"/>
</dbReference>
<dbReference type="Proteomes" id="UP000324065">
    <property type="component" value="Unassembled WGS sequence"/>
</dbReference>
<dbReference type="SUPFAM" id="SSF51182">
    <property type="entry name" value="RmlC-like cupins"/>
    <property type="match status" value="1"/>
</dbReference>
<dbReference type="InterPro" id="IPR011051">
    <property type="entry name" value="RmlC_Cupin_sf"/>
</dbReference>
<dbReference type="InterPro" id="IPR039935">
    <property type="entry name" value="YML079W-like"/>
</dbReference>
<name>A0A5M6IFY8_9PROT</name>
<feature type="domain" description="DUF985" evidence="1">
    <location>
        <begin position="14"/>
        <end position="153"/>
    </location>
</feature>
<dbReference type="EMBL" id="VWPJ01000003">
    <property type="protein sequence ID" value="KAA5606635.1"/>
    <property type="molecule type" value="Genomic_DNA"/>
</dbReference>
<dbReference type="AlphaFoldDB" id="A0A5M6IFY8"/>
<dbReference type="PANTHER" id="PTHR33387:SF3">
    <property type="entry name" value="DUF985 DOMAIN-CONTAINING PROTEIN"/>
    <property type="match status" value="1"/>
</dbReference>
<dbReference type="InterPro" id="IPR014710">
    <property type="entry name" value="RmlC-like_jellyroll"/>
</dbReference>
<keyword evidence="3" id="KW-1185">Reference proteome</keyword>
<gene>
    <name evidence="2" type="ORF">F1188_04675</name>
</gene>
<reference evidence="2 3" key="1">
    <citation type="submission" date="2019-09" db="EMBL/GenBank/DDBJ databases">
        <title>Genome sequence of Roseospira marina, one of the more divergent members of the non-sulfur purple photosynthetic bacterial family, the Rhodospirillaceae.</title>
        <authorList>
            <person name="Meyer T."/>
            <person name="Kyndt J."/>
        </authorList>
    </citation>
    <scope>NUCLEOTIDE SEQUENCE [LARGE SCALE GENOMIC DNA]</scope>
    <source>
        <strain evidence="2 3">DSM 15113</strain>
    </source>
</reference>
<dbReference type="Gene3D" id="2.60.120.10">
    <property type="entry name" value="Jelly Rolls"/>
    <property type="match status" value="1"/>
</dbReference>
<dbReference type="OrthoDB" id="9798288at2"/>
<sequence length="187" mass="19708">MTADLSRTGLSAEAVIAHLGLSPHPAEGGYFRETWRADEGVAGATLPDRYAGADRCFGTAIYYLLTPDTLSALHRLRSDEVFHHYAGDAVEQLRLHPDGCSERVVIGADLLNGHVPQTVVPRGVWQGARLVAGGAWALLGCTVSPGFDFADYEHGDRAALTEGWPDAAAIIAALTSPNAVISESGSA</sequence>
<organism evidence="2 3">
    <name type="scientific">Roseospira marina</name>
    <dbReference type="NCBI Taxonomy" id="140057"/>
    <lineage>
        <taxon>Bacteria</taxon>
        <taxon>Pseudomonadati</taxon>
        <taxon>Pseudomonadota</taxon>
        <taxon>Alphaproteobacteria</taxon>
        <taxon>Rhodospirillales</taxon>
        <taxon>Rhodospirillaceae</taxon>
        <taxon>Roseospira</taxon>
    </lineage>
</organism>
<evidence type="ECO:0000313" key="3">
    <source>
        <dbReference type="Proteomes" id="UP000324065"/>
    </source>
</evidence>
<evidence type="ECO:0000259" key="1">
    <source>
        <dbReference type="Pfam" id="PF06172"/>
    </source>
</evidence>
<comment type="caution">
    <text evidence="2">The sequence shown here is derived from an EMBL/GenBank/DDBJ whole genome shotgun (WGS) entry which is preliminary data.</text>
</comment>
<dbReference type="InterPro" id="IPR009327">
    <property type="entry name" value="Cupin_DUF985"/>
</dbReference>
<protein>
    <submittedName>
        <fullName evidence="2">Cupin domain-containing protein</fullName>
    </submittedName>
</protein>